<keyword evidence="3" id="KW-1133">Transmembrane helix</keyword>
<protein>
    <recommendedName>
        <fullName evidence="4">Cell envelope-related transcriptional attenuator domain-containing protein</fullName>
    </recommendedName>
</protein>
<dbReference type="PANTHER" id="PTHR33392:SF6">
    <property type="entry name" value="POLYISOPRENYL-TEICHOIC ACID--PEPTIDOGLYCAN TEICHOIC ACID TRANSFERASE TAGU"/>
    <property type="match status" value="1"/>
</dbReference>
<reference evidence="5 6" key="2">
    <citation type="submission" date="2020-03" db="EMBL/GenBank/DDBJ databases">
        <authorList>
            <person name="Ichikawa N."/>
            <person name="Kimura A."/>
            <person name="Kitahashi Y."/>
            <person name="Uohara A."/>
        </authorList>
    </citation>
    <scope>NUCLEOTIDE SEQUENCE [LARGE SCALE GENOMIC DNA]</scope>
    <source>
        <strain evidence="5 6">NBRC 108639</strain>
    </source>
</reference>
<dbReference type="Gene3D" id="3.40.630.190">
    <property type="entry name" value="LCP protein"/>
    <property type="match status" value="1"/>
</dbReference>
<feature type="compositionally biased region" description="Pro residues" evidence="2">
    <location>
        <begin position="1"/>
        <end position="12"/>
    </location>
</feature>
<evidence type="ECO:0000313" key="6">
    <source>
        <dbReference type="Proteomes" id="UP000482800"/>
    </source>
</evidence>
<evidence type="ECO:0000259" key="4">
    <source>
        <dbReference type="Pfam" id="PF03816"/>
    </source>
</evidence>
<gene>
    <name evidence="5" type="ORF">Phou_025580</name>
</gene>
<evidence type="ECO:0000256" key="2">
    <source>
        <dbReference type="SAM" id="MobiDB-lite"/>
    </source>
</evidence>
<accession>A0A6V8K7V0</accession>
<evidence type="ECO:0000256" key="3">
    <source>
        <dbReference type="SAM" id="Phobius"/>
    </source>
</evidence>
<keyword evidence="3" id="KW-0812">Transmembrane</keyword>
<dbReference type="AlphaFoldDB" id="A0A6V8K7V0"/>
<sequence length="370" mass="40022">MADTLPPAPPREAPSTDAREAEPATRPLDVLEAPPEQAPKVAPSRKRRWWRLVALIVGLSLVLGAAASGGALWLYARSVEGEIERVDAFAGVPEQARPPVVVEEALNYLVVGSDSRAPDSTDGSRTDAILLMHVAADRKSGQMVSIPRDTWVQVPKSADGRHGGVQAKINASFAWGGAPLLVQTVESFTGVRINNVIIVDFAGFQEIIDTLGGVDIDVDANFRSIHAPFRSFTKGPQRMDGATALDYARQRYQFSDGDFTRVRHQQQLVRAVLTKATEKGLMKDPGRLNGFLRATAHSVSVDKGLDLFGTAWALRDLRADDITSLTSPSQSTGMVGDQSVVFPDEEAAAGLYKAIQNDEMDTWLLENPQG</sequence>
<comment type="caution">
    <text evidence="5">The sequence shown here is derived from an EMBL/GenBank/DDBJ whole genome shotgun (WGS) entry which is preliminary data.</text>
</comment>
<feature type="region of interest" description="Disordered" evidence="2">
    <location>
        <begin position="1"/>
        <end position="42"/>
    </location>
</feature>
<dbReference type="NCBIfam" id="TIGR00350">
    <property type="entry name" value="lytR_cpsA_psr"/>
    <property type="match status" value="1"/>
</dbReference>
<name>A0A6V8K7V0_9ACTN</name>
<reference evidence="5 6" key="1">
    <citation type="submission" date="2020-03" db="EMBL/GenBank/DDBJ databases">
        <title>Whole genome shotgun sequence of Phytohabitans houttuyneae NBRC 108639.</title>
        <authorList>
            <person name="Komaki H."/>
            <person name="Tamura T."/>
        </authorList>
    </citation>
    <scope>NUCLEOTIDE SEQUENCE [LARGE SCALE GENOMIC DNA]</scope>
    <source>
        <strain evidence="5 6">NBRC 108639</strain>
    </source>
</reference>
<keyword evidence="3" id="KW-0472">Membrane</keyword>
<proteinExistence type="inferred from homology"/>
<evidence type="ECO:0000313" key="5">
    <source>
        <dbReference type="EMBL" id="GFJ78378.1"/>
    </source>
</evidence>
<dbReference type="InterPro" id="IPR004474">
    <property type="entry name" value="LytR_CpsA_psr"/>
</dbReference>
<dbReference type="EMBL" id="BLPF01000001">
    <property type="protein sequence ID" value="GFJ78378.1"/>
    <property type="molecule type" value="Genomic_DNA"/>
</dbReference>
<organism evidence="5 6">
    <name type="scientific">Phytohabitans houttuyneae</name>
    <dbReference type="NCBI Taxonomy" id="1076126"/>
    <lineage>
        <taxon>Bacteria</taxon>
        <taxon>Bacillati</taxon>
        <taxon>Actinomycetota</taxon>
        <taxon>Actinomycetes</taxon>
        <taxon>Micromonosporales</taxon>
        <taxon>Micromonosporaceae</taxon>
    </lineage>
</organism>
<dbReference type="PANTHER" id="PTHR33392">
    <property type="entry name" value="POLYISOPRENYL-TEICHOIC ACID--PEPTIDOGLYCAN TEICHOIC ACID TRANSFERASE TAGU"/>
    <property type="match status" value="1"/>
</dbReference>
<evidence type="ECO:0000256" key="1">
    <source>
        <dbReference type="ARBA" id="ARBA00006068"/>
    </source>
</evidence>
<dbReference type="InterPro" id="IPR050922">
    <property type="entry name" value="LytR/CpsA/Psr_CW_biosynth"/>
</dbReference>
<feature type="domain" description="Cell envelope-related transcriptional attenuator" evidence="4">
    <location>
        <begin position="125"/>
        <end position="276"/>
    </location>
</feature>
<dbReference type="RefSeq" id="WP_246273508.1">
    <property type="nucleotide sequence ID" value="NZ_BAABGO010000001.1"/>
</dbReference>
<dbReference type="Proteomes" id="UP000482800">
    <property type="component" value="Unassembled WGS sequence"/>
</dbReference>
<dbReference type="Pfam" id="PF03816">
    <property type="entry name" value="LytR_cpsA_psr"/>
    <property type="match status" value="1"/>
</dbReference>
<feature type="transmembrane region" description="Helical" evidence="3">
    <location>
        <begin position="52"/>
        <end position="76"/>
    </location>
</feature>
<keyword evidence="6" id="KW-1185">Reference proteome</keyword>
<comment type="similarity">
    <text evidence="1">Belongs to the LytR/CpsA/Psr (LCP) family.</text>
</comment>